<dbReference type="GO" id="GO:0005886">
    <property type="term" value="C:plasma membrane"/>
    <property type="evidence" value="ECO:0007669"/>
    <property type="project" value="UniProtKB-SubCell"/>
</dbReference>
<evidence type="ECO:0000256" key="6">
    <source>
        <dbReference type="SAM" id="MobiDB-lite"/>
    </source>
</evidence>
<dbReference type="Pfam" id="PF09924">
    <property type="entry name" value="LPG_synthase_C"/>
    <property type="match status" value="1"/>
</dbReference>
<reference evidence="9 10" key="1">
    <citation type="submission" date="2019-09" db="EMBL/GenBank/DDBJ databases">
        <title>Characterization of the phylogenetic diversity of two novel species belonging to the genus Bifidobacterium: Bifidobacterium cebidarum sp. nov. and Bifidobacterium leontopitheci sp. nov.</title>
        <authorList>
            <person name="Lugli G.A."/>
            <person name="Duranti S."/>
            <person name="Milani C."/>
            <person name="Turroni F."/>
            <person name="Ventura M."/>
        </authorList>
    </citation>
    <scope>NUCLEOTIDE SEQUENCE [LARGE SCALE GENOMIC DNA]</scope>
    <source>
        <strain evidence="9 10">DSM 100238</strain>
    </source>
</reference>
<feature type="transmembrane region" description="Helical" evidence="7">
    <location>
        <begin position="494"/>
        <end position="519"/>
    </location>
</feature>
<evidence type="ECO:0000256" key="4">
    <source>
        <dbReference type="ARBA" id="ARBA00022989"/>
    </source>
</evidence>
<keyword evidence="10" id="KW-1185">Reference proteome</keyword>
<dbReference type="SUPFAM" id="SSF144091">
    <property type="entry name" value="Rhomboid-like"/>
    <property type="match status" value="1"/>
</dbReference>
<dbReference type="GO" id="GO:0016755">
    <property type="term" value="F:aminoacyltransferase activity"/>
    <property type="evidence" value="ECO:0007669"/>
    <property type="project" value="TreeGrafter"/>
</dbReference>
<feature type="transmembrane region" description="Helical" evidence="7">
    <location>
        <begin position="331"/>
        <end position="350"/>
    </location>
</feature>
<sequence>MTQAQQHTPQTKPAPHQTKPTPHQAGWNALNIDARDWWASHWAGPIAAIALVALNIAVWIWQFAHHVIRRPQDMTMLRMFGNHLRPGQHDTTGQFLKLLSSMVLVRGPFALVLYTFAVLVIVSAAQAALGVARTLATSLLGAIAGSALGLGLCVIITNLWDAESWYAVQRLPFSLSPLTLFIGALMAASAFESLLWKRRIRLIGYAFVLAGLLFSGNPGDYCTLAAALVGQAAGALMARRQGHAQPSAREQWWHGTDYEVRRLIAAIQLIFAFGPILALVSSSHDGPLSTFGFFLSGLVGDEDLAGVCADNMRASSCVSMAKHYHFAMTGIWTRTILLVVALSILAWGLYRGRRLAAHVSIVLNGLTVALSLIYCVVFPLLDSAIMPIDAELRVALLQLLVATALPSLVLLVAIVMNMDHFSVLTARSRIRRGVGTIGMTLLVTAGGFLTFGMLDRDAYTPHATFGMLLRDLPHRYLPMGLIGSSRLHMHSTTMISMVINQLPGLVFWIVVLVVFLLWFRDAVSLNTADRERASELVERGGESMSFMTTWEDNHYWFSPSGRSAIAYRVSHGVALTVTGPFGDPGEFDTSLREFMRFCERNSWSPAFYAVHDNARETLESLGCSSIQVGTEMLVIPSTWQTRGKKWQDIRTAINKAHRSGMTDVLTTFNEAPWEVREQIIGISEQWAELKSLPEMKFTLGGIEELRDPRVMLLYAIDADGVVQGATSWLPTYRDGKVIGWTLDFMRHRTDSPNGIMEFLIARMAERLHEQCVEEPDQAPQFMSLSAAPLAGIGDNTADPEDVAVLEHALQIVADTLEPAYGFKSLYFFKRKFQPTPSPIYVCYPDAAALPRIGLAVLSAYLPGLKPSQIPDMLKSLRPAPKAKGHGHQ</sequence>
<feature type="domain" description="Phosphatidylglycerol lysyltransferase C-terminal" evidence="8">
    <location>
        <begin position="536"/>
        <end position="843"/>
    </location>
</feature>
<keyword evidence="3 7" id="KW-0812">Transmembrane</keyword>
<keyword evidence="5 7" id="KW-0472">Membrane</keyword>
<dbReference type="InterPro" id="IPR035952">
    <property type="entry name" value="Rhomboid-like_sf"/>
</dbReference>
<dbReference type="GO" id="GO:0055091">
    <property type="term" value="P:phospholipid homeostasis"/>
    <property type="evidence" value="ECO:0007669"/>
    <property type="project" value="TreeGrafter"/>
</dbReference>
<dbReference type="RefSeq" id="WP_152355055.1">
    <property type="nucleotide sequence ID" value="NZ_JBHLXF010000006.1"/>
</dbReference>
<gene>
    <name evidence="9" type="ORF">DSM100238_0387</name>
</gene>
<feature type="transmembrane region" description="Helical" evidence="7">
    <location>
        <begin position="263"/>
        <end position="281"/>
    </location>
</feature>
<evidence type="ECO:0000259" key="8">
    <source>
        <dbReference type="Pfam" id="PF09924"/>
    </source>
</evidence>
<feature type="compositionally biased region" description="Polar residues" evidence="6">
    <location>
        <begin position="1"/>
        <end position="11"/>
    </location>
</feature>
<feature type="transmembrane region" description="Helical" evidence="7">
    <location>
        <begin position="362"/>
        <end position="381"/>
    </location>
</feature>
<comment type="subcellular location">
    <subcellularLocation>
        <location evidence="1">Cell membrane</location>
        <topology evidence="1">Multi-pass membrane protein</topology>
    </subcellularLocation>
</comment>
<name>A0A6A2VVY7_9BIFI</name>
<evidence type="ECO:0000313" key="10">
    <source>
        <dbReference type="Proteomes" id="UP000440041"/>
    </source>
</evidence>
<evidence type="ECO:0000256" key="2">
    <source>
        <dbReference type="ARBA" id="ARBA00022475"/>
    </source>
</evidence>
<feature type="transmembrane region" description="Helical" evidence="7">
    <location>
        <begin position="393"/>
        <end position="415"/>
    </location>
</feature>
<feature type="transmembrane region" description="Helical" evidence="7">
    <location>
        <begin position="109"/>
        <end position="132"/>
    </location>
</feature>
<evidence type="ECO:0000256" key="7">
    <source>
        <dbReference type="SAM" id="Phobius"/>
    </source>
</evidence>
<protein>
    <recommendedName>
        <fullName evidence="8">Phosphatidylglycerol lysyltransferase C-terminal domain-containing protein</fullName>
    </recommendedName>
</protein>
<dbReference type="InterPro" id="IPR051211">
    <property type="entry name" value="PG_lysyltransferase"/>
</dbReference>
<evidence type="ECO:0000313" key="9">
    <source>
        <dbReference type="EMBL" id="KAB8300660.1"/>
    </source>
</evidence>
<accession>A0A6A2VVY7</accession>
<evidence type="ECO:0000256" key="3">
    <source>
        <dbReference type="ARBA" id="ARBA00022692"/>
    </source>
</evidence>
<feature type="region of interest" description="Disordered" evidence="6">
    <location>
        <begin position="1"/>
        <end position="25"/>
    </location>
</feature>
<comment type="caution">
    <text evidence="9">The sequence shown here is derived from an EMBL/GenBank/DDBJ whole genome shotgun (WGS) entry which is preliminary data.</text>
</comment>
<dbReference type="Gene3D" id="1.20.1540.10">
    <property type="entry name" value="Rhomboid-like"/>
    <property type="match status" value="1"/>
</dbReference>
<evidence type="ECO:0000256" key="1">
    <source>
        <dbReference type="ARBA" id="ARBA00004651"/>
    </source>
</evidence>
<evidence type="ECO:0000256" key="5">
    <source>
        <dbReference type="ARBA" id="ARBA00023136"/>
    </source>
</evidence>
<dbReference type="InterPro" id="IPR024320">
    <property type="entry name" value="LPG_synthase_C"/>
</dbReference>
<dbReference type="EMBL" id="WBSO01000002">
    <property type="protein sequence ID" value="KAB8300660.1"/>
    <property type="molecule type" value="Genomic_DNA"/>
</dbReference>
<organism evidence="9 10">
    <name type="scientific">Bifidobacterium apri</name>
    <dbReference type="NCBI Taxonomy" id="1769423"/>
    <lineage>
        <taxon>Bacteria</taxon>
        <taxon>Bacillati</taxon>
        <taxon>Actinomycetota</taxon>
        <taxon>Actinomycetes</taxon>
        <taxon>Bifidobacteriales</taxon>
        <taxon>Bifidobacteriaceae</taxon>
        <taxon>Bifidobacterium</taxon>
    </lineage>
</organism>
<dbReference type="AlphaFoldDB" id="A0A6A2VVY7"/>
<dbReference type="PANTHER" id="PTHR34697:SF2">
    <property type="entry name" value="PHOSPHATIDYLGLYCEROL LYSYLTRANSFERASE"/>
    <property type="match status" value="1"/>
</dbReference>
<dbReference type="OrthoDB" id="594838at2"/>
<keyword evidence="2" id="KW-1003">Cell membrane</keyword>
<dbReference type="Proteomes" id="UP000440041">
    <property type="component" value="Unassembled WGS sequence"/>
</dbReference>
<proteinExistence type="predicted"/>
<feature type="transmembrane region" description="Helical" evidence="7">
    <location>
        <begin position="172"/>
        <end position="195"/>
    </location>
</feature>
<keyword evidence="4 7" id="KW-1133">Transmembrane helix</keyword>
<feature type="transmembrane region" description="Helical" evidence="7">
    <location>
        <begin position="436"/>
        <end position="454"/>
    </location>
</feature>
<dbReference type="PANTHER" id="PTHR34697">
    <property type="entry name" value="PHOSPHATIDYLGLYCEROL LYSYLTRANSFERASE"/>
    <property type="match status" value="1"/>
</dbReference>
<feature type="transmembrane region" description="Helical" evidence="7">
    <location>
        <begin position="42"/>
        <end position="64"/>
    </location>
</feature>
<feature type="transmembrane region" description="Helical" evidence="7">
    <location>
        <begin position="139"/>
        <end position="160"/>
    </location>
</feature>